<dbReference type="InterPro" id="IPR015424">
    <property type="entry name" value="PyrdxlP-dep_Trfase"/>
</dbReference>
<dbReference type="Pfam" id="PF00155">
    <property type="entry name" value="Aminotran_1_2"/>
    <property type="match status" value="1"/>
</dbReference>
<dbReference type="SUPFAM" id="SSF53383">
    <property type="entry name" value="PLP-dependent transferases"/>
    <property type="match status" value="1"/>
</dbReference>
<dbReference type="Proteomes" id="UP000215771">
    <property type="component" value="Unassembled WGS sequence"/>
</dbReference>
<dbReference type="InterPro" id="IPR015421">
    <property type="entry name" value="PyrdxlP-dep_Trfase_major"/>
</dbReference>
<keyword evidence="5" id="KW-0012">Acyltransferase</keyword>
<dbReference type="Gene3D" id="3.90.1150.10">
    <property type="entry name" value="Aspartate Aminotransferase, domain 1"/>
    <property type="match status" value="1"/>
</dbReference>
<evidence type="ECO:0000256" key="5">
    <source>
        <dbReference type="ARBA" id="ARBA00023315"/>
    </source>
</evidence>
<dbReference type="EC" id="2.3.1.47" evidence="2"/>
<evidence type="ECO:0000259" key="7">
    <source>
        <dbReference type="Pfam" id="PF00155"/>
    </source>
</evidence>
<dbReference type="PANTHER" id="PTHR13693:SF100">
    <property type="entry name" value="8-AMINO-7-OXONONANOATE SYNTHASE"/>
    <property type="match status" value="1"/>
</dbReference>
<evidence type="ECO:0000256" key="1">
    <source>
        <dbReference type="ARBA" id="ARBA00001933"/>
    </source>
</evidence>
<protein>
    <recommendedName>
        <fullName evidence="2">8-amino-7-oxononanoate synthase</fullName>
        <ecNumber evidence="2">2.3.1.47</ecNumber>
    </recommendedName>
</protein>
<evidence type="ECO:0000256" key="6">
    <source>
        <dbReference type="ARBA" id="ARBA00047715"/>
    </source>
</evidence>
<dbReference type="RefSeq" id="WP_095275424.1">
    <property type="nucleotide sequence ID" value="NZ_CP047655.1"/>
</dbReference>
<dbReference type="EMBL" id="NQMQ01000002">
    <property type="protein sequence ID" value="PAJ70958.1"/>
    <property type="molecule type" value="Genomic_DNA"/>
</dbReference>
<keyword evidence="4" id="KW-0663">Pyridoxal phosphate</keyword>
<sequence length="409" mass="42297">MTPGQPPRAETLADVAAANLDDWRARGLWRSPSVFATAQRAEASLRDGAHRTDAVLFSSSNYLGLAEDPRLADAAIAAIRTYGAGSGGSRLTTGTNELHLAAEAACARLTGYDDAVLFATGYQANVSTLQALAAACASAGGLTIVSDARNHASIIDGCRLAKASGAEVRVTPHRDVGAVARALSQRTTAHALVVTDGLFSMDGVCAPLPALLEVCREHGAWSMLDDAHAIGTIGATGRGLPEYFGLRPDIQLITASKALGAEGAAVATSAPVAQLLRQQARSFVFSTSPAPATCAAITAAVEVLESDPKPVQRLHANIARWHANRGEGAIDPAGAGPIIPVHVGDETAAMRASAQLLERGFIVPAIRWPTVARGQAILRVTLMATHTPAQIDALCAELAALGIEGYMSE</sequence>
<dbReference type="AlphaFoldDB" id="A0A269PG60"/>
<keyword evidence="3" id="KW-0808">Transferase</keyword>
<evidence type="ECO:0000256" key="3">
    <source>
        <dbReference type="ARBA" id="ARBA00022679"/>
    </source>
</evidence>
<accession>A0A269PG60</accession>
<dbReference type="Gene3D" id="3.40.640.10">
    <property type="entry name" value="Type I PLP-dependent aspartate aminotransferase-like (Major domain)"/>
    <property type="match status" value="1"/>
</dbReference>
<evidence type="ECO:0000313" key="8">
    <source>
        <dbReference type="EMBL" id="PAJ70958.1"/>
    </source>
</evidence>
<dbReference type="GO" id="GO:0008710">
    <property type="term" value="F:8-amino-7-oxononanoate synthase activity"/>
    <property type="evidence" value="ECO:0007669"/>
    <property type="project" value="UniProtKB-EC"/>
</dbReference>
<proteinExistence type="predicted"/>
<evidence type="ECO:0000256" key="2">
    <source>
        <dbReference type="ARBA" id="ARBA00013187"/>
    </source>
</evidence>
<comment type="caution">
    <text evidence="8">The sequence shown here is derived from an EMBL/GenBank/DDBJ whole genome shotgun (WGS) entry which is preliminary data.</text>
</comment>
<feature type="domain" description="Aminotransferase class I/classII large" evidence="7">
    <location>
        <begin position="53"/>
        <end position="397"/>
    </location>
</feature>
<evidence type="ECO:0000313" key="9">
    <source>
        <dbReference type="Proteomes" id="UP000215771"/>
    </source>
</evidence>
<name>A0A269PG60_9CORY</name>
<dbReference type="GO" id="GO:0030170">
    <property type="term" value="F:pyridoxal phosphate binding"/>
    <property type="evidence" value="ECO:0007669"/>
    <property type="project" value="InterPro"/>
</dbReference>
<dbReference type="InterPro" id="IPR015422">
    <property type="entry name" value="PyrdxlP-dep_Trfase_small"/>
</dbReference>
<reference evidence="8 9" key="1">
    <citation type="submission" date="2017-08" db="EMBL/GenBank/DDBJ databases">
        <authorList>
            <person name="de Groot N.N."/>
        </authorList>
    </citation>
    <scope>NUCLEOTIDE SEQUENCE [LARGE SCALE GENOMIC DNA]</scope>
    <source>
        <strain evidence="8 9">NBT06-6</strain>
    </source>
</reference>
<dbReference type="PANTHER" id="PTHR13693">
    <property type="entry name" value="CLASS II AMINOTRANSFERASE/8-AMINO-7-OXONONANOATE SYNTHASE"/>
    <property type="match status" value="1"/>
</dbReference>
<dbReference type="InterPro" id="IPR004839">
    <property type="entry name" value="Aminotransferase_I/II_large"/>
</dbReference>
<comment type="cofactor">
    <cofactor evidence="1">
        <name>pyridoxal 5'-phosphate</name>
        <dbReference type="ChEBI" id="CHEBI:597326"/>
    </cofactor>
</comment>
<comment type="catalytic activity">
    <reaction evidence="6">
        <text>6-carboxyhexanoyl-[ACP] + L-alanine + H(+) = (8S)-8-amino-7-oxononanoate + holo-[ACP] + CO2</text>
        <dbReference type="Rhea" id="RHEA:42288"/>
        <dbReference type="Rhea" id="RHEA-COMP:9685"/>
        <dbReference type="Rhea" id="RHEA-COMP:9955"/>
        <dbReference type="ChEBI" id="CHEBI:15378"/>
        <dbReference type="ChEBI" id="CHEBI:16526"/>
        <dbReference type="ChEBI" id="CHEBI:57972"/>
        <dbReference type="ChEBI" id="CHEBI:64479"/>
        <dbReference type="ChEBI" id="CHEBI:78846"/>
        <dbReference type="ChEBI" id="CHEBI:149468"/>
        <dbReference type="EC" id="2.3.1.47"/>
    </reaction>
</comment>
<gene>
    <name evidence="8" type="ORF">CIG21_01920</name>
</gene>
<evidence type="ECO:0000256" key="4">
    <source>
        <dbReference type="ARBA" id="ARBA00022898"/>
    </source>
</evidence>
<organism evidence="8 9">
    <name type="scientific">Corynebacterium hadale</name>
    <dbReference type="NCBI Taxonomy" id="2026255"/>
    <lineage>
        <taxon>Bacteria</taxon>
        <taxon>Bacillati</taxon>
        <taxon>Actinomycetota</taxon>
        <taxon>Actinomycetes</taxon>
        <taxon>Mycobacteriales</taxon>
        <taxon>Corynebacteriaceae</taxon>
        <taxon>Corynebacterium</taxon>
    </lineage>
</organism>
<dbReference type="GO" id="GO:0009102">
    <property type="term" value="P:biotin biosynthetic process"/>
    <property type="evidence" value="ECO:0007669"/>
    <property type="project" value="TreeGrafter"/>
</dbReference>
<dbReference type="InterPro" id="IPR050087">
    <property type="entry name" value="AON_synthase_class-II"/>
</dbReference>